<reference evidence="4 5" key="1">
    <citation type="submission" date="2020-09" db="EMBL/GenBank/DDBJ databases">
        <title>novel species in genus Nocardioides.</title>
        <authorList>
            <person name="Zhang G."/>
        </authorList>
    </citation>
    <scope>NUCLEOTIDE SEQUENCE [LARGE SCALE GENOMIC DNA]</scope>
    <source>
        <strain evidence="4 5">19197</strain>
    </source>
</reference>
<comment type="caution">
    <text evidence="4">The sequence shown here is derived from an EMBL/GenBank/DDBJ whole genome shotgun (WGS) entry which is preliminary data.</text>
</comment>
<proteinExistence type="predicted"/>
<name>A0ABR8MLN0_9ACTN</name>
<dbReference type="CDD" id="cd03214">
    <property type="entry name" value="ABC_Iron-Siderophores_B12_Hemin"/>
    <property type="match status" value="1"/>
</dbReference>
<evidence type="ECO:0000313" key="4">
    <source>
        <dbReference type="EMBL" id="MBD3916932.1"/>
    </source>
</evidence>
<organism evidence="4 5">
    <name type="scientific">Nocardioides hwasunensis</name>
    <dbReference type="NCBI Taxonomy" id="397258"/>
    <lineage>
        <taxon>Bacteria</taxon>
        <taxon>Bacillati</taxon>
        <taxon>Actinomycetota</taxon>
        <taxon>Actinomycetes</taxon>
        <taxon>Propionibacteriales</taxon>
        <taxon>Nocardioidaceae</taxon>
        <taxon>Nocardioides</taxon>
    </lineage>
</organism>
<evidence type="ECO:0000256" key="2">
    <source>
        <dbReference type="ARBA" id="ARBA00022840"/>
    </source>
</evidence>
<evidence type="ECO:0000313" key="5">
    <source>
        <dbReference type="Proteomes" id="UP000649289"/>
    </source>
</evidence>
<dbReference type="Gene3D" id="3.40.50.300">
    <property type="entry name" value="P-loop containing nucleotide triphosphate hydrolases"/>
    <property type="match status" value="1"/>
</dbReference>
<protein>
    <submittedName>
        <fullName evidence="4">ABC transporter ATP-binding protein</fullName>
    </submittedName>
</protein>
<accession>A0ABR8MLN0</accession>
<dbReference type="Proteomes" id="UP000649289">
    <property type="component" value="Unassembled WGS sequence"/>
</dbReference>
<dbReference type="InterPro" id="IPR027417">
    <property type="entry name" value="P-loop_NTPase"/>
</dbReference>
<dbReference type="PROSITE" id="PS50893">
    <property type="entry name" value="ABC_TRANSPORTER_2"/>
    <property type="match status" value="1"/>
</dbReference>
<dbReference type="EMBL" id="JACXYY010000009">
    <property type="protein sequence ID" value="MBD3916932.1"/>
    <property type="molecule type" value="Genomic_DNA"/>
</dbReference>
<dbReference type="RefSeq" id="WP_191201247.1">
    <property type="nucleotide sequence ID" value="NZ_BAAAPA010000001.1"/>
</dbReference>
<dbReference type="InterPro" id="IPR003593">
    <property type="entry name" value="AAA+_ATPase"/>
</dbReference>
<keyword evidence="5" id="KW-1185">Reference proteome</keyword>
<dbReference type="PANTHER" id="PTHR42794:SF2">
    <property type="entry name" value="ABC TRANSPORTER ATP-BINDING PROTEIN"/>
    <property type="match status" value="1"/>
</dbReference>
<keyword evidence="2 4" id="KW-0067">ATP-binding</keyword>
<dbReference type="InterPro" id="IPR003439">
    <property type="entry name" value="ABC_transporter-like_ATP-bd"/>
</dbReference>
<sequence>MPEQHGVRLEVRDASWRVAGRTIVEDVDLVCEPGTVTGLLGPNGSGKTTLINLVAGLTRPATGSVSVDGRDLHALPHRERARLVGLVEQQASTTLDLTVRQVVELGRIPHRKGRLPALDTAPDEHEVVDHALRLADVEDLADRSWQTLSGGERQRTQLARAVAQRPAVLLLDEPTNHLDLGHQLDFLARVRGLGLTTVAALHDLELAAAYCDRVAVLDAGRVVAVGAVADVLTSELIAEVYGVDATVEPHPVHDRPHVRWNGPRTKVRA</sequence>
<gene>
    <name evidence="4" type="ORF">IEZ25_20115</name>
</gene>
<dbReference type="PANTHER" id="PTHR42794">
    <property type="entry name" value="HEMIN IMPORT ATP-BINDING PROTEIN HMUV"/>
    <property type="match status" value="1"/>
</dbReference>
<dbReference type="Pfam" id="PF00005">
    <property type="entry name" value="ABC_tran"/>
    <property type="match status" value="1"/>
</dbReference>
<dbReference type="GO" id="GO:0005524">
    <property type="term" value="F:ATP binding"/>
    <property type="evidence" value="ECO:0007669"/>
    <property type="project" value="UniProtKB-KW"/>
</dbReference>
<evidence type="ECO:0000259" key="3">
    <source>
        <dbReference type="PROSITE" id="PS50893"/>
    </source>
</evidence>
<dbReference type="SUPFAM" id="SSF52540">
    <property type="entry name" value="P-loop containing nucleoside triphosphate hydrolases"/>
    <property type="match status" value="1"/>
</dbReference>
<feature type="domain" description="ABC transporter" evidence="3">
    <location>
        <begin position="9"/>
        <end position="244"/>
    </location>
</feature>
<evidence type="ECO:0000256" key="1">
    <source>
        <dbReference type="ARBA" id="ARBA00022741"/>
    </source>
</evidence>
<dbReference type="SMART" id="SM00382">
    <property type="entry name" value="AAA"/>
    <property type="match status" value="1"/>
</dbReference>
<keyword evidence="1" id="KW-0547">Nucleotide-binding</keyword>